<comment type="similarity">
    <text evidence="1">Belongs to the saccharopine dehydrogenase family.</text>
</comment>
<sequence length="422" mass="46075">MLHTDRNIDIIVYGATGFTGKLVCQHLQSRYLNSEENLNWAIGGRSKEKLEKVKSELSLPKGIAVFVADSHDEKALQEMCKQTKALVTLVGPYATYGDKLVAACVANGTHYFDLTGETLWASRQISKLESQARESKAIIVHSCGYDSVPSDLNAMLAVRELKKVAGQDVKVGRVTAGATAKGGVSGGTIASLLNMYDEGVSQLRKSMSCYLLSPVKGHQKKDHSWVTRENGLVGGFFIMAPHNGAIVRRSWGLLEASSDGAVTNERYGTKFNYDEFLVTPGQVVGFLVTLFFRIFALTMLVPQARSLVKRFGPQPGDGPDERTRKNGWFKHVTTAHSVEDDVQVRVTMTGKLDPGYGWTAISIAECAITCVRAHNNLPPLAQQGGFLTPATALGDALLERLESTGTIKIDKQVLRNDRKKTD</sequence>
<organism evidence="3 4">
    <name type="scientific">Puccinia sorghi</name>
    <dbReference type="NCBI Taxonomy" id="27349"/>
    <lineage>
        <taxon>Eukaryota</taxon>
        <taxon>Fungi</taxon>
        <taxon>Dikarya</taxon>
        <taxon>Basidiomycota</taxon>
        <taxon>Pucciniomycotina</taxon>
        <taxon>Pucciniomycetes</taxon>
        <taxon>Pucciniales</taxon>
        <taxon>Pucciniaceae</taxon>
        <taxon>Puccinia</taxon>
    </lineage>
</organism>
<dbReference type="GO" id="GO:0005739">
    <property type="term" value="C:mitochondrion"/>
    <property type="evidence" value="ECO:0007669"/>
    <property type="project" value="TreeGrafter"/>
</dbReference>
<reference evidence="3 4" key="1">
    <citation type="submission" date="2015-08" db="EMBL/GenBank/DDBJ databases">
        <title>Next Generation Sequencing and Analysis of the Genome of Puccinia sorghi L Schw, the Causal Agent of Maize Common Rust.</title>
        <authorList>
            <person name="Rochi L."/>
            <person name="Burguener G."/>
            <person name="Darino M."/>
            <person name="Turjanski A."/>
            <person name="Kreff E."/>
            <person name="Dieguez M.J."/>
            <person name="Sacco F."/>
        </authorList>
    </citation>
    <scope>NUCLEOTIDE SEQUENCE [LARGE SCALE GENOMIC DNA]</scope>
    <source>
        <strain evidence="3 4">RO10H11247</strain>
    </source>
</reference>
<dbReference type="PANTHER" id="PTHR12286:SF5">
    <property type="entry name" value="SACCHAROPINE DEHYDROGENASE-LIKE OXIDOREDUCTASE"/>
    <property type="match status" value="1"/>
</dbReference>
<dbReference type="Proteomes" id="UP000037035">
    <property type="component" value="Unassembled WGS sequence"/>
</dbReference>
<dbReference type="FunFam" id="3.40.50.720:FF:000413">
    <property type="entry name" value="Trans-acting enoyl reductase"/>
    <property type="match status" value="1"/>
</dbReference>
<evidence type="ECO:0000313" key="4">
    <source>
        <dbReference type="Proteomes" id="UP000037035"/>
    </source>
</evidence>
<dbReference type="GO" id="GO:0009247">
    <property type="term" value="P:glycolipid biosynthetic process"/>
    <property type="evidence" value="ECO:0007669"/>
    <property type="project" value="TreeGrafter"/>
</dbReference>
<keyword evidence="4" id="KW-1185">Reference proteome</keyword>
<dbReference type="VEuPathDB" id="FungiDB:VP01_1084g6"/>
<name>A0A0L6VT99_9BASI</name>
<proteinExistence type="inferred from homology"/>
<protein>
    <recommendedName>
        <fullName evidence="2">Saccharopine dehydrogenase NADP binding domain-containing protein</fullName>
    </recommendedName>
</protein>
<dbReference type="InterPro" id="IPR005097">
    <property type="entry name" value="Sacchrp_dh_NADP-bd"/>
</dbReference>
<evidence type="ECO:0000259" key="2">
    <source>
        <dbReference type="Pfam" id="PF03435"/>
    </source>
</evidence>
<comment type="caution">
    <text evidence="3">The sequence shown here is derived from an EMBL/GenBank/DDBJ whole genome shotgun (WGS) entry which is preliminary data.</text>
</comment>
<dbReference type="GO" id="GO:0005811">
    <property type="term" value="C:lipid droplet"/>
    <property type="evidence" value="ECO:0007669"/>
    <property type="project" value="TreeGrafter"/>
</dbReference>
<accession>A0A0L6VT99</accession>
<dbReference type="GO" id="GO:0005886">
    <property type="term" value="C:plasma membrane"/>
    <property type="evidence" value="ECO:0007669"/>
    <property type="project" value="TreeGrafter"/>
</dbReference>
<dbReference type="InterPro" id="IPR036291">
    <property type="entry name" value="NAD(P)-bd_dom_sf"/>
</dbReference>
<dbReference type="AlphaFoldDB" id="A0A0L6VT99"/>
<dbReference type="STRING" id="27349.A0A0L6VT99"/>
<dbReference type="Gene3D" id="3.40.50.720">
    <property type="entry name" value="NAD(P)-binding Rossmann-like Domain"/>
    <property type="match status" value="1"/>
</dbReference>
<dbReference type="InterPro" id="IPR051276">
    <property type="entry name" value="Saccharopine_DH-like_oxidrdct"/>
</dbReference>
<gene>
    <name evidence="3" type="ORF">VP01_1084g6</name>
</gene>
<feature type="domain" description="Saccharopine dehydrogenase NADP binding" evidence="2">
    <location>
        <begin position="10"/>
        <end position="139"/>
    </location>
</feature>
<evidence type="ECO:0000313" key="3">
    <source>
        <dbReference type="EMBL" id="KNZ63924.1"/>
    </source>
</evidence>
<dbReference type="SUPFAM" id="SSF51735">
    <property type="entry name" value="NAD(P)-binding Rossmann-fold domains"/>
    <property type="match status" value="1"/>
</dbReference>
<dbReference type="Pfam" id="PF03435">
    <property type="entry name" value="Sacchrp_dh_NADP"/>
    <property type="match status" value="1"/>
</dbReference>
<dbReference type="EMBL" id="LAVV01000943">
    <property type="protein sequence ID" value="KNZ63924.1"/>
    <property type="molecule type" value="Genomic_DNA"/>
</dbReference>
<evidence type="ECO:0000256" key="1">
    <source>
        <dbReference type="ARBA" id="ARBA00038048"/>
    </source>
</evidence>
<dbReference type="OrthoDB" id="10268090at2759"/>
<dbReference type="PANTHER" id="PTHR12286">
    <property type="entry name" value="SACCHAROPINE DEHYDROGENASE-LIKE OXIDOREDUCTASE"/>
    <property type="match status" value="1"/>
</dbReference>